<dbReference type="InterPro" id="IPR036770">
    <property type="entry name" value="Ankyrin_rpt-contain_sf"/>
</dbReference>
<protein>
    <submittedName>
        <fullName evidence="6">Peptidase C14 caspase catalytic subunit p20</fullName>
    </submittedName>
</protein>
<name>A8ZYH8_DESOH</name>
<dbReference type="KEGG" id="dol:Dole_2900"/>
<evidence type="ECO:0000256" key="1">
    <source>
        <dbReference type="ARBA" id="ARBA00022737"/>
    </source>
</evidence>
<dbReference type="PANTHER" id="PTHR24171">
    <property type="entry name" value="ANKYRIN REPEAT DOMAIN-CONTAINING PROTEIN 39-RELATED"/>
    <property type="match status" value="1"/>
</dbReference>
<dbReference type="InterPro" id="IPR011600">
    <property type="entry name" value="Pept_C14_caspase"/>
</dbReference>
<dbReference type="eggNOG" id="COG0666">
    <property type="taxonomic scope" value="Bacteria"/>
</dbReference>
<dbReference type="Gene3D" id="3.40.50.1460">
    <property type="match status" value="1"/>
</dbReference>
<dbReference type="Pfam" id="PF00023">
    <property type="entry name" value="Ank"/>
    <property type="match status" value="1"/>
</dbReference>
<dbReference type="PROSITE" id="PS50088">
    <property type="entry name" value="ANK_REPEAT"/>
    <property type="match status" value="3"/>
</dbReference>
<dbReference type="GO" id="GO:0006508">
    <property type="term" value="P:proteolysis"/>
    <property type="evidence" value="ECO:0007669"/>
    <property type="project" value="InterPro"/>
</dbReference>
<dbReference type="PROSITE" id="PS51257">
    <property type="entry name" value="PROKAR_LIPOPROTEIN"/>
    <property type="match status" value="1"/>
</dbReference>
<dbReference type="eggNOG" id="COG4249">
    <property type="taxonomic scope" value="Bacteria"/>
</dbReference>
<accession>A8ZYH8</accession>
<dbReference type="InterPro" id="IPR001309">
    <property type="entry name" value="Pept_C14_p20"/>
</dbReference>
<dbReference type="OrthoDB" id="9759662at2"/>
<proteinExistence type="predicted"/>
<keyword evidence="1" id="KW-0677">Repeat</keyword>
<dbReference type="InterPro" id="IPR002110">
    <property type="entry name" value="Ankyrin_rpt"/>
</dbReference>
<dbReference type="Proteomes" id="UP000008561">
    <property type="component" value="Chromosome"/>
</dbReference>
<feature type="repeat" description="ANK" evidence="3">
    <location>
        <begin position="94"/>
        <end position="126"/>
    </location>
</feature>
<dbReference type="SMART" id="SM00248">
    <property type="entry name" value="ANK"/>
    <property type="match status" value="4"/>
</dbReference>
<evidence type="ECO:0000259" key="5">
    <source>
        <dbReference type="PROSITE" id="PS50208"/>
    </source>
</evidence>
<evidence type="ECO:0000313" key="7">
    <source>
        <dbReference type="Proteomes" id="UP000008561"/>
    </source>
</evidence>
<dbReference type="GO" id="GO:0004197">
    <property type="term" value="F:cysteine-type endopeptidase activity"/>
    <property type="evidence" value="ECO:0007669"/>
    <property type="project" value="InterPro"/>
</dbReference>
<dbReference type="EMBL" id="CP000859">
    <property type="protein sequence ID" value="ABW68703.1"/>
    <property type="molecule type" value="Genomic_DNA"/>
</dbReference>
<dbReference type="InterPro" id="IPR029030">
    <property type="entry name" value="Caspase-like_dom_sf"/>
</dbReference>
<feature type="chain" id="PRO_5002734097" evidence="4">
    <location>
        <begin position="20"/>
        <end position="464"/>
    </location>
</feature>
<feature type="domain" description="Caspase family p20" evidence="5">
    <location>
        <begin position="224"/>
        <end position="355"/>
    </location>
</feature>
<dbReference type="Pfam" id="PF00656">
    <property type="entry name" value="Peptidase_C14"/>
    <property type="match status" value="1"/>
</dbReference>
<dbReference type="STRING" id="96561.Dole_2900"/>
<dbReference type="SUPFAM" id="SSF52129">
    <property type="entry name" value="Caspase-like"/>
    <property type="match status" value="1"/>
</dbReference>
<dbReference type="PROSITE" id="PS50297">
    <property type="entry name" value="ANK_REP_REGION"/>
    <property type="match status" value="2"/>
</dbReference>
<keyword evidence="7" id="KW-1185">Reference proteome</keyword>
<feature type="repeat" description="ANK" evidence="3">
    <location>
        <begin position="26"/>
        <end position="55"/>
    </location>
</feature>
<keyword evidence="2 3" id="KW-0040">ANK repeat</keyword>
<gene>
    <name evidence="6" type="ordered locus">Dole_2900</name>
</gene>
<organism evidence="6 7">
    <name type="scientific">Desulfosudis oleivorans (strain DSM 6200 / JCM 39069 / Hxd3)</name>
    <name type="common">Desulfococcus oleovorans</name>
    <dbReference type="NCBI Taxonomy" id="96561"/>
    <lineage>
        <taxon>Bacteria</taxon>
        <taxon>Pseudomonadati</taxon>
        <taxon>Thermodesulfobacteriota</taxon>
        <taxon>Desulfobacteria</taxon>
        <taxon>Desulfobacterales</taxon>
        <taxon>Desulfosudaceae</taxon>
        <taxon>Desulfosudis</taxon>
    </lineage>
</organism>
<dbReference type="Pfam" id="PF12796">
    <property type="entry name" value="Ank_2"/>
    <property type="match status" value="1"/>
</dbReference>
<sequence length="464" mass="49158">MRSCMRRIFWTLVAVAAIASLTGCGTALSRAAQKGDVAAMEKLLNKGADINESAAGGTIAGPPLSHAAHHCQPEVVRYLVSRGADVEATGFGGAGWRPLHIAVDAGCIKAVEILLDAGADINAKANNRWGSALAIAAMNGDGRLVEYLISRGADVDDAASVLRRWTSSSLFDEDGHGHAEGLALLEKYARPMATAAVSSPQTSVTAVVRSDVDMVPYWKASPRPDAFAVVIGIESYQTIPRSDYSKKDAETIKSYLVALGFQERNVELMTDQRATRSGMAKALEAWLPNQVTNQSTVFVYFSGHGAPEPATGESYLVPYDGDPNYLGVTGYSLKRLYDSLGKLPAKEIIVVLDSCFSGAGGRSVLAKGARPLVMTAAAGPMPARVAVLAAAQGSQISTSAPDKGHGILTYYFLKALKDGKTDLADIYTTIRPQVEDAARRLNVQQSPSLAPGADTIKNRFSLIE</sequence>
<dbReference type="PROSITE" id="PS50208">
    <property type="entry name" value="CASPASE_P20"/>
    <property type="match status" value="1"/>
</dbReference>
<feature type="repeat" description="ANK" evidence="3">
    <location>
        <begin position="128"/>
        <end position="160"/>
    </location>
</feature>
<dbReference type="AlphaFoldDB" id="A8ZYH8"/>
<evidence type="ECO:0000256" key="3">
    <source>
        <dbReference type="PROSITE-ProRule" id="PRU00023"/>
    </source>
</evidence>
<dbReference type="Gene3D" id="1.25.40.20">
    <property type="entry name" value="Ankyrin repeat-containing domain"/>
    <property type="match status" value="1"/>
</dbReference>
<dbReference type="HOGENOM" id="CLU_588920_0_0_7"/>
<feature type="signal peptide" evidence="4">
    <location>
        <begin position="1"/>
        <end position="19"/>
    </location>
</feature>
<evidence type="ECO:0000313" key="6">
    <source>
        <dbReference type="EMBL" id="ABW68703.1"/>
    </source>
</evidence>
<evidence type="ECO:0000256" key="2">
    <source>
        <dbReference type="ARBA" id="ARBA00023043"/>
    </source>
</evidence>
<keyword evidence="4" id="KW-0732">Signal</keyword>
<evidence type="ECO:0000256" key="4">
    <source>
        <dbReference type="SAM" id="SignalP"/>
    </source>
</evidence>
<dbReference type="SUPFAM" id="SSF48403">
    <property type="entry name" value="Ankyrin repeat"/>
    <property type="match status" value="1"/>
</dbReference>
<reference evidence="6 7" key="1">
    <citation type="submission" date="2007-10" db="EMBL/GenBank/DDBJ databases">
        <title>Complete sequence of Desulfococcus oleovorans Hxd3.</title>
        <authorList>
            <consortium name="US DOE Joint Genome Institute"/>
            <person name="Copeland A."/>
            <person name="Lucas S."/>
            <person name="Lapidus A."/>
            <person name="Barry K."/>
            <person name="Glavina del Rio T."/>
            <person name="Dalin E."/>
            <person name="Tice H."/>
            <person name="Pitluck S."/>
            <person name="Kiss H."/>
            <person name="Brettin T."/>
            <person name="Bruce D."/>
            <person name="Detter J.C."/>
            <person name="Han C."/>
            <person name="Schmutz J."/>
            <person name="Larimer F."/>
            <person name="Land M."/>
            <person name="Hauser L."/>
            <person name="Kyrpides N."/>
            <person name="Kim E."/>
            <person name="Wawrik B."/>
            <person name="Richardson P."/>
        </authorList>
    </citation>
    <scope>NUCLEOTIDE SEQUENCE [LARGE SCALE GENOMIC DNA]</scope>
    <source>
        <strain evidence="7">DSM 6200 / JCM 39069 / Hxd3</strain>
    </source>
</reference>